<proteinExistence type="inferred from homology"/>
<dbReference type="Gene3D" id="1.20.1260.20">
    <property type="entry name" value="PPE superfamily"/>
    <property type="match status" value="1"/>
</dbReference>
<protein>
    <submittedName>
        <fullName evidence="5">PPE domain-containing protein</fullName>
    </submittedName>
</protein>
<dbReference type="Pfam" id="PF00823">
    <property type="entry name" value="PPE"/>
    <property type="match status" value="1"/>
</dbReference>
<dbReference type="PANTHER" id="PTHR46766:SF1">
    <property type="entry name" value="GLUTAMINE-RICH PROTEIN 2"/>
    <property type="match status" value="1"/>
</dbReference>
<name>A0ABY3VJJ8_9MYCO</name>
<dbReference type="RefSeq" id="WP_240261301.1">
    <property type="nucleotide sequence ID" value="NZ_CP092488.2"/>
</dbReference>
<dbReference type="Pfam" id="PF12484">
    <property type="entry name" value="PPE-SVP"/>
    <property type="match status" value="1"/>
</dbReference>
<evidence type="ECO:0000256" key="1">
    <source>
        <dbReference type="ARBA" id="ARBA00010652"/>
    </source>
</evidence>
<evidence type="ECO:0000313" key="5">
    <source>
        <dbReference type="EMBL" id="UMB69569.1"/>
    </source>
</evidence>
<dbReference type="InterPro" id="IPR022171">
    <property type="entry name" value="PPE_C"/>
</dbReference>
<feature type="domain" description="PPE family C-terminal" evidence="4">
    <location>
        <begin position="300"/>
        <end position="371"/>
    </location>
</feature>
<sequence length="425" mass="43605">MVSATVMLVDFAALPPEINSARMYLGPGQGPLQSAAHAWSNLSDELRLAASSISREVSALVTTAWRGATSSAMAGTLTRHSAWFYAAAELADQTAARAQQAADAYATAFWQTVPPPVVAANRQLLVALIAGNLFGQNSAAIAQAEAQYAHMWVQDAVAMYQYAAESADAAALTPFSSPGNDAARNGESDALSRFTSALPAVLQNLTTPAGTVADASSPLSGISTILQTLGFTQPLGYLGPANTTMSTVGLANSYMASNSASDANRAILDVGTSISATENEILDRVDRLAPVAVRTPASLSATVAQANSIGGLSVPPNWATSALNLRTVAATSLIPPIADTNSGTVVTGTNGMPAGVTWAGPAGARRGYAAPPSRRTSLAGATGTQTCQSASRGLVAELVGLAQLRDAGILTTDEFDRQKRRILGE</sequence>
<dbReference type="Pfam" id="PF09851">
    <property type="entry name" value="SHOCT"/>
    <property type="match status" value="1"/>
</dbReference>
<dbReference type="EMBL" id="CP092488">
    <property type="protein sequence ID" value="UMB69569.1"/>
    <property type="molecule type" value="Genomic_DNA"/>
</dbReference>
<evidence type="ECO:0000313" key="6">
    <source>
        <dbReference type="Proteomes" id="UP001055336"/>
    </source>
</evidence>
<dbReference type="InterPro" id="IPR000030">
    <property type="entry name" value="PPE_dom"/>
</dbReference>
<gene>
    <name evidence="5" type="ORF">MKK62_25085</name>
</gene>
<organism evidence="5 6">
    <name type="scientific">Mycobacterium paraterrae</name>
    <dbReference type="NCBI Taxonomy" id="577492"/>
    <lineage>
        <taxon>Bacteria</taxon>
        <taxon>Bacillati</taxon>
        <taxon>Actinomycetota</taxon>
        <taxon>Actinomycetes</taxon>
        <taxon>Mycobacteriales</taxon>
        <taxon>Mycobacteriaceae</taxon>
        <taxon>Mycobacterium</taxon>
    </lineage>
</organism>
<feature type="domain" description="SHOCT" evidence="3">
    <location>
        <begin position="401"/>
        <end position="423"/>
    </location>
</feature>
<dbReference type="PANTHER" id="PTHR46766">
    <property type="entry name" value="GLUTAMINE-RICH PROTEIN 2"/>
    <property type="match status" value="1"/>
</dbReference>
<dbReference type="InterPro" id="IPR018649">
    <property type="entry name" value="SHOCT"/>
</dbReference>
<keyword evidence="6" id="KW-1185">Reference proteome</keyword>
<dbReference type="InterPro" id="IPR038332">
    <property type="entry name" value="PPE_sf"/>
</dbReference>
<feature type="domain" description="PPE" evidence="2">
    <location>
        <begin position="10"/>
        <end position="172"/>
    </location>
</feature>
<evidence type="ECO:0000259" key="2">
    <source>
        <dbReference type="Pfam" id="PF00823"/>
    </source>
</evidence>
<evidence type="ECO:0000259" key="4">
    <source>
        <dbReference type="Pfam" id="PF12484"/>
    </source>
</evidence>
<accession>A0ABY3VJJ8</accession>
<dbReference type="Proteomes" id="UP001055336">
    <property type="component" value="Chromosome"/>
</dbReference>
<reference evidence="5" key="1">
    <citation type="submission" date="2022-08" db="EMBL/GenBank/DDBJ databases">
        <title>Whole genome sequencing of non-tuberculosis mycobacteria type-strains.</title>
        <authorList>
            <person name="Igarashi Y."/>
            <person name="Osugi A."/>
            <person name="Mitarai S."/>
        </authorList>
    </citation>
    <scope>NUCLEOTIDE SEQUENCE</scope>
    <source>
        <strain evidence="5">DSM 45127</strain>
    </source>
</reference>
<comment type="similarity">
    <text evidence="1">Belongs to the mycobacterial PPE family.</text>
</comment>
<dbReference type="SUPFAM" id="SSF140459">
    <property type="entry name" value="PE/PPE dimer-like"/>
    <property type="match status" value="1"/>
</dbReference>
<evidence type="ECO:0000259" key="3">
    <source>
        <dbReference type="Pfam" id="PF09851"/>
    </source>
</evidence>